<organism evidence="3">
    <name type="scientific">hydrothermal vent metagenome</name>
    <dbReference type="NCBI Taxonomy" id="652676"/>
    <lineage>
        <taxon>unclassified sequences</taxon>
        <taxon>metagenomes</taxon>
        <taxon>ecological metagenomes</taxon>
    </lineage>
</organism>
<dbReference type="SUPFAM" id="SSF56219">
    <property type="entry name" value="DNase I-like"/>
    <property type="match status" value="1"/>
</dbReference>
<dbReference type="AlphaFoldDB" id="A0A3B0R4F1"/>
<gene>
    <name evidence="3" type="ORF">MNBD_BACTEROID02-211</name>
</gene>
<protein>
    <recommendedName>
        <fullName evidence="2">Endonuclease/exonuclease/phosphatase domain-containing protein</fullName>
    </recommendedName>
</protein>
<feature type="transmembrane region" description="Helical" evidence="1">
    <location>
        <begin position="59"/>
        <end position="75"/>
    </location>
</feature>
<dbReference type="InterPro" id="IPR036691">
    <property type="entry name" value="Endo/exonu/phosph_ase_sf"/>
</dbReference>
<proteinExistence type="predicted"/>
<name>A0A3B0R4F1_9ZZZZ</name>
<evidence type="ECO:0000313" key="3">
    <source>
        <dbReference type="EMBL" id="VAV82778.1"/>
    </source>
</evidence>
<dbReference type="Gene3D" id="3.60.10.10">
    <property type="entry name" value="Endonuclease/exonuclease/phosphatase"/>
    <property type="match status" value="1"/>
</dbReference>
<evidence type="ECO:0000259" key="2">
    <source>
        <dbReference type="Pfam" id="PF03372"/>
    </source>
</evidence>
<reference evidence="3" key="1">
    <citation type="submission" date="2018-06" db="EMBL/GenBank/DDBJ databases">
        <authorList>
            <person name="Zhirakovskaya E."/>
        </authorList>
    </citation>
    <scope>NUCLEOTIDE SEQUENCE</scope>
</reference>
<dbReference type="Pfam" id="PF03372">
    <property type="entry name" value="Exo_endo_phos"/>
    <property type="match status" value="1"/>
</dbReference>
<keyword evidence="1" id="KW-1133">Transmembrane helix</keyword>
<dbReference type="EMBL" id="UOEB01000036">
    <property type="protein sequence ID" value="VAV82778.1"/>
    <property type="molecule type" value="Genomic_DNA"/>
</dbReference>
<dbReference type="GO" id="GO:0003824">
    <property type="term" value="F:catalytic activity"/>
    <property type="evidence" value="ECO:0007669"/>
    <property type="project" value="InterPro"/>
</dbReference>
<keyword evidence="1" id="KW-0472">Membrane</keyword>
<evidence type="ECO:0000256" key="1">
    <source>
        <dbReference type="SAM" id="Phobius"/>
    </source>
</evidence>
<sequence>MYYFKRVYIIVVLLSIVINFTIKDQFYWSSFIFYTFPLPIIILLIIGLLIFIKKHTKKIIVLVLILTVIWISRSYKHNETNINESHIEIVLWNASRDRNFEDAFNEIKSIPDILILVECGEKDIKKVKSKYGDNYFFLSKEEIGIFSKTPITVKNKINSENNSTIINFKVRGFNFYAIDLSGSMFNFRKKELDFLFSNIDKSKKTLILGDFNTPFESVHFKDFKDNFNNAFSEKGNGFRETWPWNIPLLSLDHIWASKDLEILTVEKINTFKSDHSILKAVIKN</sequence>
<accession>A0A3B0R4F1</accession>
<feature type="transmembrane region" description="Helical" evidence="1">
    <location>
        <begin position="7"/>
        <end position="22"/>
    </location>
</feature>
<feature type="domain" description="Endonuclease/exonuclease/phosphatase" evidence="2">
    <location>
        <begin position="111"/>
        <end position="275"/>
    </location>
</feature>
<dbReference type="InterPro" id="IPR005135">
    <property type="entry name" value="Endo/exonuclease/phosphatase"/>
</dbReference>
<keyword evidence="1" id="KW-0812">Transmembrane</keyword>
<feature type="transmembrane region" description="Helical" evidence="1">
    <location>
        <begin position="28"/>
        <end position="52"/>
    </location>
</feature>